<dbReference type="InterPro" id="IPR012347">
    <property type="entry name" value="Ferritin-like"/>
</dbReference>
<name>A0A7W8DN05_9BACT</name>
<dbReference type="Proteomes" id="UP000534294">
    <property type="component" value="Unassembled WGS sequence"/>
</dbReference>
<comment type="caution">
    <text evidence="2">The sequence shown here is derived from an EMBL/GenBank/DDBJ whole genome shotgun (WGS) entry which is preliminary data.</text>
</comment>
<evidence type="ECO:0000313" key="2">
    <source>
        <dbReference type="EMBL" id="MBB5036034.1"/>
    </source>
</evidence>
<sequence length="148" mass="16089">MSTLSTLNNLIETLKDGQEGFRAASEDIANSELKTVFSQYSLQRSKFAGELQSLAHSLGESDPADSGSVAGALHRGWIDLKAALTSRDDHAVLSECERGEDSAVAAYRKAMDDEDLPANILAVLQTQFMDIKAAHDHIRDLRDSRKAA</sequence>
<accession>A0A7W8DN05</accession>
<dbReference type="Gene3D" id="1.20.1260.10">
    <property type="match status" value="1"/>
</dbReference>
<dbReference type="InterPro" id="IPR019052">
    <property type="entry name" value="DUF2383"/>
</dbReference>
<keyword evidence="3" id="KW-1185">Reference proteome</keyword>
<dbReference type="NCBIfam" id="TIGR02284">
    <property type="entry name" value="PA2169 family four-helix-bundle protein"/>
    <property type="match status" value="1"/>
</dbReference>
<evidence type="ECO:0000313" key="3">
    <source>
        <dbReference type="Proteomes" id="UP000534294"/>
    </source>
</evidence>
<protein>
    <submittedName>
        <fullName evidence="2">Uncharacterized protein (TIGR02284 family)</fullName>
    </submittedName>
</protein>
<dbReference type="PIRSF" id="PIRSF029477">
    <property type="entry name" value="UCP029477"/>
    <property type="match status" value="1"/>
</dbReference>
<gene>
    <name evidence="2" type="ORF">HNQ64_000268</name>
</gene>
<proteinExistence type="predicted"/>
<dbReference type="Pfam" id="PF09537">
    <property type="entry name" value="DUF2383"/>
    <property type="match status" value="1"/>
</dbReference>
<dbReference type="AlphaFoldDB" id="A0A7W8DN05"/>
<dbReference type="RefSeq" id="WP_184204479.1">
    <property type="nucleotide sequence ID" value="NZ_JACHIF010000001.1"/>
</dbReference>
<dbReference type="EMBL" id="JACHIF010000001">
    <property type="protein sequence ID" value="MBB5036034.1"/>
    <property type="molecule type" value="Genomic_DNA"/>
</dbReference>
<dbReference type="InterPro" id="IPR011971">
    <property type="entry name" value="CHP02284"/>
</dbReference>
<reference evidence="2 3" key="1">
    <citation type="submission" date="2020-08" db="EMBL/GenBank/DDBJ databases">
        <title>Genomic Encyclopedia of Type Strains, Phase IV (KMG-IV): sequencing the most valuable type-strain genomes for metagenomic binning, comparative biology and taxonomic classification.</title>
        <authorList>
            <person name="Goeker M."/>
        </authorList>
    </citation>
    <scope>NUCLEOTIDE SEQUENCE [LARGE SCALE GENOMIC DNA]</scope>
    <source>
        <strain evidence="2 3">DSM 12251</strain>
    </source>
</reference>
<organism evidence="2 3">
    <name type="scientific">Prosthecobacter dejongeii</name>
    <dbReference type="NCBI Taxonomy" id="48465"/>
    <lineage>
        <taxon>Bacteria</taxon>
        <taxon>Pseudomonadati</taxon>
        <taxon>Verrucomicrobiota</taxon>
        <taxon>Verrucomicrobiia</taxon>
        <taxon>Verrucomicrobiales</taxon>
        <taxon>Verrucomicrobiaceae</taxon>
        <taxon>Prosthecobacter</taxon>
    </lineage>
</organism>
<evidence type="ECO:0000259" key="1">
    <source>
        <dbReference type="Pfam" id="PF09537"/>
    </source>
</evidence>
<feature type="domain" description="DUF2383" evidence="1">
    <location>
        <begin position="3"/>
        <end position="112"/>
    </location>
</feature>
<dbReference type="InterPro" id="IPR016920">
    <property type="entry name" value="UCP029477"/>
</dbReference>